<organism evidence="1 2">
    <name type="scientific">Steinernema carpocapsae</name>
    <name type="common">Entomopathogenic nematode</name>
    <dbReference type="NCBI Taxonomy" id="34508"/>
    <lineage>
        <taxon>Eukaryota</taxon>
        <taxon>Metazoa</taxon>
        <taxon>Ecdysozoa</taxon>
        <taxon>Nematoda</taxon>
        <taxon>Chromadorea</taxon>
        <taxon>Rhabditida</taxon>
        <taxon>Tylenchina</taxon>
        <taxon>Panagrolaimomorpha</taxon>
        <taxon>Strongyloidoidea</taxon>
        <taxon>Steinernematidae</taxon>
        <taxon>Steinernema</taxon>
    </lineage>
</organism>
<sequence>MRDGYRAHLSVKVAIMTPCSWAAAAMGAVEDPLPFCHMLDWVFGFDFELSRTVPFLHLDSKTVLFLAFLHDSLHVFRLIQQFPKLNFPETALNNHPTLFTHRALWKRSMERDILEKLRALIFTQTFICSSGMQHFIPS</sequence>
<dbReference type="EMBL" id="AZBU02000002">
    <property type="protein sequence ID" value="TKR93172.1"/>
    <property type="molecule type" value="Genomic_DNA"/>
</dbReference>
<evidence type="ECO:0000313" key="1">
    <source>
        <dbReference type="EMBL" id="TKR93172.1"/>
    </source>
</evidence>
<dbReference type="Proteomes" id="UP000298663">
    <property type="component" value="Unassembled WGS sequence"/>
</dbReference>
<accession>A0A4U5PA54</accession>
<evidence type="ECO:0000313" key="2">
    <source>
        <dbReference type="Proteomes" id="UP000298663"/>
    </source>
</evidence>
<reference evidence="1 2" key="1">
    <citation type="journal article" date="2015" name="Genome Biol.">
        <title>Comparative genomics of Steinernema reveals deeply conserved gene regulatory networks.</title>
        <authorList>
            <person name="Dillman A.R."/>
            <person name="Macchietto M."/>
            <person name="Porter C.F."/>
            <person name="Rogers A."/>
            <person name="Williams B."/>
            <person name="Antoshechkin I."/>
            <person name="Lee M.M."/>
            <person name="Goodwin Z."/>
            <person name="Lu X."/>
            <person name="Lewis E.E."/>
            <person name="Goodrich-Blair H."/>
            <person name="Stock S.P."/>
            <person name="Adams B.J."/>
            <person name="Sternberg P.W."/>
            <person name="Mortazavi A."/>
        </authorList>
    </citation>
    <scope>NUCLEOTIDE SEQUENCE [LARGE SCALE GENOMIC DNA]</scope>
    <source>
        <strain evidence="1 2">ALL</strain>
    </source>
</reference>
<comment type="caution">
    <text evidence="1">The sequence shown here is derived from an EMBL/GenBank/DDBJ whole genome shotgun (WGS) entry which is preliminary data.</text>
</comment>
<proteinExistence type="predicted"/>
<name>A0A4U5PA54_STECR</name>
<gene>
    <name evidence="1" type="ORF">L596_007676</name>
</gene>
<dbReference type="AlphaFoldDB" id="A0A4U5PA54"/>
<reference evidence="1 2" key="2">
    <citation type="journal article" date="2019" name="G3 (Bethesda)">
        <title>Hybrid Assembly of the Genome of the Entomopathogenic Nematode Steinernema carpocapsae Identifies the X-Chromosome.</title>
        <authorList>
            <person name="Serra L."/>
            <person name="Macchietto M."/>
            <person name="Macias-Munoz A."/>
            <person name="McGill C.J."/>
            <person name="Rodriguez I.M."/>
            <person name="Rodriguez B."/>
            <person name="Murad R."/>
            <person name="Mortazavi A."/>
        </authorList>
    </citation>
    <scope>NUCLEOTIDE SEQUENCE [LARGE SCALE GENOMIC DNA]</scope>
    <source>
        <strain evidence="1 2">ALL</strain>
    </source>
</reference>
<protein>
    <submittedName>
        <fullName evidence="1">Uncharacterized protein</fullName>
    </submittedName>
</protein>
<keyword evidence="2" id="KW-1185">Reference proteome</keyword>